<sequence>MPACHDLLWSFVKRDVCSRAGLVVRATGTLASSQPGRR</sequence>
<dbReference type="AlphaFoldDB" id="G6EK94"/>
<evidence type="ECO:0000313" key="1">
    <source>
        <dbReference type="EMBL" id="EHJ58263.1"/>
    </source>
</evidence>
<gene>
    <name evidence="1" type="ORF">NSU_4765</name>
</gene>
<accession>G6EK94</accession>
<organism evidence="1 2">
    <name type="scientific">Novosphingobium pentaromativorans US6-1</name>
    <dbReference type="NCBI Taxonomy" id="1088721"/>
    <lineage>
        <taxon>Bacteria</taxon>
        <taxon>Pseudomonadati</taxon>
        <taxon>Pseudomonadota</taxon>
        <taxon>Alphaproteobacteria</taxon>
        <taxon>Sphingomonadales</taxon>
        <taxon>Sphingomonadaceae</taxon>
        <taxon>Novosphingobium</taxon>
    </lineage>
</organism>
<evidence type="ECO:0000313" key="2">
    <source>
        <dbReference type="Proteomes" id="UP000004030"/>
    </source>
</evidence>
<dbReference type="EMBL" id="AGFM01000091">
    <property type="protein sequence ID" value="EHJ58263.1"/>
    <property type="molecule type" value="Genomic_DNA"/>
</dbReference>
<dbReference type="Proteomes" id="UP000004030">
    <property type="component" value="Unassembled WGS sequence"/>
</dbReference>
<proteinExistence type="predicted"/>
<dbReference type="PATRIC" id="fig|1088721.3.peg.4679"/>
<reference evidence="1 2" key="1">
    <citation type="journal article" date="2012" name="J. Bacteriol.">
        <title>Genome sequence of benzo(a)pyrene-degrading bacterium Novosphingobium pentaromativorans US6-1.</title>
        <authorList>
            <person name="Luo Y.R."/>
            <person name="Kang S.G."/>
            <person name="Kim S.J."/>
            <person name="Kim M.R."/>
            <person name="Li N."/>
            <person name="Lee J.H."/>
            <person name="Kwon K.K."/>
        </authorList>
    </citation>
    <scope>NUCLEOTIDE SEQUENCE [LARGE SCALE GENOMIC DNA]</scope>
    <source>
        <strain evidence="1 2">US6-1</strain>
    </source>
</reference>
<protein>
    <submittedName>
        <fullName evidence="1">Uncharacterized protein</fullName>
    </submittedName>
</protein>
<comment type="caution">
    <text evidence="1">The sequence shown here is derived from an EMBL/GenBank/DDBJ whole genome shotgun (WGS) entry which is preliminary data.</text>
</comment>
<name>G6EK94_9SPHN</name>
<keyword evidence="2" id="KW-1185">Reference proteome</keyword>